<dbReference type="AlphaFoldDB" id="A0A1U9K6D4"/>
<organism evidence="2 3">
    <name type="scientific">Novibacillus thermophilus</name>
    <dbReference type="NCBI Taxonomy" id="1471761"/>
    <lineage>
        <taxon>Bacteria</taxon>
        <taxon>Bacillati</taxon>
        <taxon>Bacillota</taxon>
        <taxon>Bacilli</taxon>
        <taxon>Bacillales</taxon>
        <taxon>Thermoactinomycetaceae</taxon>
        <taxon>Novibacillus</taxon>
    </lineage>
</organism>
<gene>
    <name evidence="2" type="ORF">B0W44_07010</name>
</gene>
<accession>A0A1U9K6D4</accession>
<dbReference type="RefSeq" id="WP_077719437.1">
    <property type="nucleotide sequence ID" value="NZ_CP019699.1"/>
</dbReference>
<feature type="compositionally biased region" description="Pro residues" evidence="1">
    <location>
        <begin position="54"/>
        <end position="70"/>
    </location>
</feature>
<evidence type="ECO:0000256" key="1">
    <source>
        <dbReference type="SAM" id="MobiDB-lite"/>
    </source>
</evidence>
<evidence type="ECO:0000313" key="2">
    <source>
        <dbReference type="EMBL" id="AQS55570.1"/>
    </source>
</evidence>
<reference evidence="2 3" key="1">
    <citation type="journal article" date="2015" name="Int. J. Syst. Evol. Microbiol.">
        <title>Novibacillus thermophilus gen. nov., sp. nov., a Gram-staining-negative and moderately thermophilic member of the family Thermoactinomycetaceae.</title>
        <authorList>
            <person name="Yang G."/>
            <person name="Chen J."/>
            <person name="Zhou S."/>
        </authorList>
    </citation>
    <scope>NUCLEOTIDE SEQUENCE [LARGE SCALE GENOMIC DNA]</scope>
    <source>
        <strain evidence="2 3">SG-1</strain>
    </source>
</reference>
<dbReference type="Proteomes" id="UP000188603">
    <property type="component" value="Chromosome"/>
</dbReference>
<sequence length="168" mass="19454">MSIREWLNRLKEQNPNLELLQDRLKTFIREKRKDRGFHGPPFGGLFPEREPLEPLNPPPLGIFPPGPPTPDARAANHWGPDDVGRGTPPFPHWSRPPVFPPGPPFYPYPEELEAENPVHPQLDSSRKGYHRSGVSGDEEAKRDRRVWNGEQSTVRIRHKKRVNRTHHR</sequence>
<feature type="compositionally biased region" description="Pro residues" evidence="1">
    <location>
        <begin position="97"/>
        <end position="107"/>
    </location>
</feature>
<evidence type="ECO:0000313" key="3">
    <source>
        <dbReference type="Proteomes" id="UP000188603"/>
    </source>
</evidence>
<name>A0A1U9K6D4_9BACL</name>
<feature type="region of interest" description="Disordered" evidence="1">
    <location>
        <begin position="35"/>
        <end position="168"/>
    </location>
</feature>
<keyword evidence="3" id="KW-1185">Reference proteome</keyword>
<dbReference type="KEGG" id="ntr:B0W44_07010"/>
<feature type="compositionally biased region" description="Basic residues" evidence="1">
    <location>
        <begin position="155"/>
        <end position="168"/>
    </location>
</feature>
<protein>
    <submittedName>
        <fullName evidence="2">Uncharacterized protein</fullName>
    </submittedName>
</protein>
<feature type="compositionally biased region" description="Basic and acidic residues" evidence="1">
    <location>
        <begin position="138"/>
        <end position="147"/>
    </location>
</feature>
<dbReference type="EMBL" id="CP019699">
    <property type="protein sequence ID" value="AQS55570.1"/>
    <property type="molecule type" value="Genomic_DNA"/>
</dbReference>
<proteinExistence type="predicted"/>